<dbReference type="EMBL" id="FQTV01000003">
    <property type="protein sequence ID" value="SHE78019.1"/>
    <property type="molecule type" value="Genomic_DNA"/>
</dbReference>
<dbReference type="Gene3D" id="3.40.50.2000">
    <property type="entry name" value="Glycogen Phosphorylase B"/>
    <property type="match status" value="2"/>
</dbReference>
<keyword evidence="2" id="KW-0808">Transferase</keyword>
<dbReference type="OrthoDB" id="834818at2"/>
<evidence type="ECO:0000313" key="2">
    <source>
        <dbReference type="EMBL" id="SHE78019.1"/>
    </source>
</evidence>
<name>A0A1M4W9Y2_9BACE</name>
<dbReference type="InterPro" id="IPR001296">
    <property type="entry name" value="Glyco_trans_1"/>
</dbReference>
<reference evidence="2 3" key="1">
    <citation type="submission" date="2016-11" db="EMBL/GenBank/DDBJ databases">
        <authorList>
            <person name="Jaros S."/>
            <person name="Januszkiewicz K."/>
            <person name="Wedrychowicz H."/>
        </authorList>
    </citation>
    <scope>NUCLEOTIDE SEQUENCE [LARGE SCALE GENOMIC DNA]</scope>
    <source>
        <strain evidence="2 3">DSM 26991</strain>
    </source>
</reference>
<sequence length="380" mass="43619">MKFPINLMVDSDKNYTLNLHKMKTILFTMPVFKGETFDYRLNLYKNDLYPGHLLFGAPELSDMGYNVIYSSPKGFLEINGRLSKLRFLINYTKEILKNKSVDLIYSSYPEGLDLIIYLRALKLYSKKMIIRQQCTIQRKKGLLNTFKQKMYFKGIDKLLFFDTKSAKDSLASGIISEKQVFVDNWGPDVAQYKRIINNAGVREANRKVTFISTGKDSRDYELMFEAFKDLEVPFELYLVDEKLVEKYSGKSANIHVHYLESGKDSPQIALKATMNADVSLLICKPTRPTNSGFTALCEAMGLGMPVIVTKNPYYSIDVEKERMGFTVPIGDVEALRKAVMTFYNNPEMVTEYGRNARKYAEEKCNSQITANILDNLFQKL</sequence>
<protein>
    <submittedName>
        <fullName evidence="2">Glycosyltransferase involved in cell wall bisynthesis</fullName>
    </submittedName>
</protein>
<evidence type="ECO:0000313" key="3">
    <source>
        <dbReference type="Proteomes" id="UP000184509"/>
    </source>
</evidence>
<gene>
    <name evidence="2" type="ORF">SAMN05444405_10330</name>
</gene>
<dbReference type="Pfam" id="PF00534">
    <property type="entry name" value="Glycos_transf_1"/>
    <property type="match status" value="1"/>
</dbReference>
<keyword evidence="3" id="KW-1185">Reference proteome</keyword>
<dbReference type="SUPFAM" id="SSF53756">
    <property type="entry name" value="UDP-Glycosyltransferase/glycogen phosphorylase"/>
    <property type="match status" value="1"/>
</dbReference>
<feature type="domain" description="Glycosyl transferase family 1" evidence="1">
    <location>
        <begin position="197"/>
        <end position="358"/>
    </location>
</feature>
<organism evidence="2 3">
    <name type="scientific">Bacteroides luti</name>
    <dbReference type="NCBI Taxonomy" id="1297750"/>
    <lineage>
        <taxon>Bacteria</taxon>
        <taxon>Pseudomonadati</taxon>
        <taxon>Bacteroidota</taxon>
        <taxon>Bacteroidia</taxon>
        <taxon>Bacteroidales</taxon>
        <taxon>Bacteroidaceae</taxon>
        <taxon>Bacteroides</taxon>
    </lineage>
</organism>
<dbReference type="GO" id="GO:0016757">
    <property type="term" value="F:glycosyltransferase activity"/>
    <property type="evidence" value="ECO:0007669"/>
    <property type="project" value="InterPro"/>
</dbReference>
<dbReference type="PANTHER" id="PTHR12526">
    <property type="entry name" value="GLYCOSYLTRANSFERASE"/>
    <property type="match status" value="1"/>
</dbReference>
<dbReference type="STRING" id="1297750.SAMN05444405_10330"/>
<accession>A0A1M4W9Y2</accession>
<evidence type="ECO:0000259" key="1">
    <source>
        <dbReference type="Pfam" id="PF00534"/>
    </source>
</evidence>
<proteinExistence type="predicted"/>
<dbReference type="AlphaFoldDB" id="A0A1M4W9Y2"/>
<dbReference type="Proteomes" id="UP000184509">
    <property type="component" value="Unassembled WGS sequence"/>
</dbReference>